<proteinExistence type="predicted"/>
<gene>
    <name evidence="1" type="ORF">TNCT_525141</name>
</gene>
<accession>A0A8X6GI72</accession>
<dbReference type="Proteomes" id="UP000887116">
    <property type="component" value="Unassembled WGS sequence"/>
</dbReference>
<protein>
    <submittedName>
        <fullName evidence="1">Uncharacterized protein</fullName>
    </submittedName>
</protein>
<name>A0A8X6GI72_TRICU</name>
<dbReference type="EMBL" id="BMAO01005937">
    <property type="protein sequence ID" value="GFR04862.1"/>
    <property type="molecule type" value="Genomic_DNA"/>
</dbReference>
<evidence type="ECO:0000313" key="1">
    <source>
        <dbReference type="EMBL" id="GFR04862.1"/>
    </source>
</evidence>
<comment type="caution">
    <text evidence="1">The sequence shown here is derived from an EMBL/GenBank/DDBJ whole genome shotgun (WGS) entry which is preliminary data.</text>
</comment>
<reference evidence="1" key="1">
    <citation type="submission" date="2020-07" db="EMBL/GenBank/DDBJ databases">
        <title>Multicomponent nature underlies the extraordinary mechanical properties of spider dragline silk.</title>
        <authorList>
            <person name="Kono N."/>
            <person name="Nakamura H."/>
            <person name="Mori M."/>
            <person name="Yoshida Y."/>
            <person name="Ohtoshi R."/>
            <person name="Malay A.D."/>
            <person name="Moran D.A.P."/>
            <person name="Tomita M."/>
            <person name="Numata K."/>
            <person name="Arakawa K."/>
        </authorList>
    </citation>
    <scope>NUCLEOTIDE SEQUENCE</scope>
</reference>
<dbReference type="AlphaFoldDB" id="A0A8X6GI72"/>
<organism evidence="1 2">
    <name type="scientific">Trichonephila clavata</name>
    <name type="common">Joro spider</name>
    <name type="synonym">Nephila clavata</name>
    <dbReference type="NCBI Taxonomy" id="2740835"/>
    <lineage>
        <taxon>Eukaryota</taxon>
        <taxon>Metazoa</taxon>
        <taxon>Ecdysozoa</taxon>
        <taxon>Arthropoda</taxon>
        <taxon>Chelicerata</taxon>
        <taxon>Arachnida</taxon>
        <taxon>Araneae</taxon>
        <taxon>Araneomorphae</taxon>
        <taxon>Entelegynae</taxon>
        <taxon>Araneoidea</taxon>
        <taxon>Nephilidae</taxon>
        <taxon>Trichonephila</taxon>
    </lineage>
</organism>
<sequence>MGKKLHWGHRSCGGRQKGCLFTSGKRGRKGRDYLSAFRFAIQIIISVVSLCNARIERALLKGTLEKDMPGINFQKQNMVREGKRGEEKEWRISNTLKTE</sequence>
<keyword evidence="2" id="KW-1185">Reference proteome</keyword>
<evidence type="ECO:0000313" key="2">
    <source>
        <dbReference type="Proteomes" id="UP000887116"/>
    </source>
</evidence>